<dbReference type="InterPro" id="IPR022127">
    <property type="entry name" value="STIMATE/YPL162C"/>
</dbReference>
<sequence length="266" mass="30531">MKPCVVLPGLQGLLVQLLLFGCCVGTLVAKKVCEGERTWFQFGLDSSKQFIGAGWVHVLNLLCAEILGSQMGDGDECEWYWLNIMLDTTLGVLVEYLLLRVVADALNNLLESAEDFRTGSYWRGREFQAIMYAKQLGMWLTIVTFMKLFMVVLMVLLAKPLTLAARECLKPFMNPLLKLLVVMIVTPAVMNAFQLWVTDNFLKLGREDEVFARDHHVQQEALRRYLWGLKVPVVVKRKLASSNAFWCQMVLKSQWEILFLNLEYWI</sequence>
<gene>
    <name evidence="1" type="ORF">CCMP2556_LOCUS23858</name>
</gene>
<dbReference type="EMBL" id="CAXAMN010015446">
    <property type="protein sequence ID" value="CAK9045776.1"/>
    <property type="molecule type" value="Genomic_DNA"/>
</dbReference>
<dbReference type="Proteomes" id="UP001642484">
    <property type="component" value="Unassembled WGS sequence"/>
</dbReference>
<protein>
    <submittedName>
        <fullName evidence="1">Uncharacterized protein</fullName>
    </submittedName>
</protein>
<organism evidence="1 2">
    <name type="scientific">Durusdinium trenchii</name>
    <dbReference type="NCBI Taxonomy" id="1381693"/>
    <lineage>
        <taxon>Eukaryota</taxon>
        <taxon>Sar</taxon>
        <taxon>Alveolata</taxon>
        <taxon>Dinophyceae</taxon>
        <taxon>Suessiales</taxon>
        <taxon>Symbiodiniaceae</taxon>
        <taxon>Durusdinium</taxon>
    </lineage>
</organism>
<dbReference type="PROSITE" id="PS51257">
    <property type="entry name" value="PROKAR_LIPOPROTEIN"/>
    <property type="match status" value="1"/>
</dbReference>
<name>A0ABP0M2R2_9DINO</name>
<accession>A0ABP0M2R2</accession>
<comment type="caution">
    <text evidence="1">The sequence shown here is derived from an EMBL/GenBank/DDBJ whole genome shotgun (WGS) entry which is preliminary data.</text>
</comment>
<evidence type="ECO:0000313" key="1">
    <source>
        <dbReference type="EMBL" id="CAK9045776.1"/>
    </source>
</evidence>
<dbReference type="PANTHER" id="PTHR31735">
    <property type="entry name" value="VACUOLAR MEMBRANE PROTEIN YPL162C"/>
    <property type="match status" value="1"/>
</dbReference>
<dbReference type="Pfam" id="PF12400">
    <property type="entry name" value="STIMATE"/>
    <property type="match status" value="1"/>
</dbReference>
<proteinExistence type="predicted"/>
<evidence type="ECO:0000313" key="2">
    <source>
        <dbReference type="Proteomes" id="UP001642484"/>
    </source>
</evidence>
<keyword evidence="2" id="KW-1185">Reference proteome</keyword>
<dbReference type="PANTHER" id="PTHR31735:SF1">
    <property type="entry name" value="VACUOLAR MEMBRANE PROTEIN YPL162C"/>
    <property type="match status" value="1"/>
</dbReference>
<reference evidence="1 2" key="1">
    <citation type="submission" date="2024-02" db="EMBL/GenBank/DDBJ databases">
        <authorList>
            <person name="Chen Y."/>
            <person name="Shah S."/>
            <person name="Dougan E. K."/>
            <person name="Thang M."/>
            <person name="Chan C."/>
        </authorList>
    </citation>
    <scope>NUCLEOTIDE SEQUENCE [LARGE SCALE GENOMIC DNA]</scope>
</reference>